<dbReference type="PANTHER" id="PTHR44133">
    <property type="entry name" value="CLEAVAGE STIMULATION FACTOR SUBUNIT 1"/>
    <property type="match status" value="1"/>
</dbReference>
<feature type="repeat" description="WD" evidence="7">
    <location>
        <begin position="121"/>
        <end position="162"/>
    </location>
</feature>
<evidence type="ECO:0000256" key="6">
    <source>
        <dbReference type="ARBA" id="ARBA00029851"/>
    </source>
</evidence>
<protein>
    <recommendedName>
        <fullName evidence="6">Cleavage stimulation factor 50 kDa subunit</fullName>
    </recommendedName>
</protein>
<evidence type="ECO:0000256" key="3">
    <source>
        <dbReference type="ARBA" id="ARBA00022664"/>
    </source>
</evidence>
<evidence type="ECO:0000256" key="4">
    <source>
        <dbReference type="ARBA" id="ARBA00022737"/>
    </source>
</evidence>
<accession>A0A0K9PQ69</accession>
<dbReference type="EMBL" id="LFYR01000729">
    <property type="protein sequence ID" value="KMZ70395.1"/>
    <property type="molecule type" value="Genomic_DNA"/>
</dbReference>
<sequence>MGMTAGLEQLLETGKLHRQINALIVSHLLGSNLKQAAIAVASATLTPLSIDVPPNRLLQLVAKGLAVEKDAQSGSSRAVDSMNAGRGIQLPPTPYTNIDFSILQDPNRPSKVFPRHESRHVSEHKNIVRCAKFSHDGQFFATGSADTSIKLFEIAKVKQMFLSDTREGPIRPVIRTFYDNLQAINDLDFHPQGSILISGAKDNTIRFFDFGKTTARKSFKVIEDTHNVRSVVFHPSGRFVLAGTDHPIPHLYDVNTFQCCITANAQRLNVNSPINQVRYSASGSMYVTASKDGIVRIWDGVSAQCVRSFDGAHSSRESTSAVFTKNQRFVLSCGKDSTVKLWEVGTGRLVRQYLGASHTQSRYQAVFNETEEFVVSLDEHANDVVVWDSMTTERVARLPSNHVGTARWLEHSPSESIFISCGNDRSIRFWK</sequence>
<dbReference type="STRING" id="29655.A0A0K9PQ69"/>
<keyword evidence="3" id="KW-0507">mRNA processing</keyword>
<dbReference type="GO" id="GO:0031124">
    <property type="term" value="P:mRNA 3'-end processing"/>
    <property type="evidence" value="ECO:0007669"/>
    <property type="project" value="InterPro"/>
</dbReference>
<evidence type="ECO:0000256" key="2">
    <source>
        <dbReference type="ARBA" id="ARBA00022574"/>
    </source>
</evidence>
<gene>
    <name evidence="8" type="ORF">ZOSMA_1G03780</name>
</gene>
<dbReference type="OMA" id="HTEDYVM"/>
<feature type="repeat" description="WD" evidence="7">
    <location>
        <begin position="177"/>
        <end position="218"/>
    </location>
</feature>
<proteinExistence type="predicted"/>
<name>A0A0K9PQ69_ZOSMR</name>
<keyword evidence="4" id="KW-0677">Repeat</keyword>
<organism evidence="8 9">
    <name type="scientific">Zostera marina</name>
    <name type="common">Eelgrass</name>
    <dbReference type="NCBI Taxonomy" id="29655"/>
    <lineage>
        <taxon>Eukaryota</taxon>
        <taxon>Viridiplantae</taxon>
        <taxon>Streptophyta</taxon>
        <taxon>Embryophyta</taxon>
        <taxon>Tracheophyta</taxon>
        <taxon>Spermatophyta</taxon>
        <taxon>Magnoliopsida</taxon>
        <taxon>Liliopsida</taxon>
        <taxon>Zosteraceae</taxon>
        <taxon>Zostera</taxon>
    </lineage>
</organism>
<evidence type="ECO:0000256" key="1">
    <source>
        <dbReference type="ARBA" id="ARBA00004123"/>
    </source>
</evidence>
<evidence type="ECO:0000256" key="5">
    <source>
        <dbReference type="ARBA" id="ARBA00023242"/>
    </source>
</evidence>
<keyword evidence="9" id="KW-1185">Reference proteome</keyword>
<dbReference type="GO" id="GO:0005848">
    <property type="term" value="C:mRNA cleavage stimulating factor complex"/>
    <property type="evidence" value="ECO:0000318"/>
    <property type="project" value="GO_Central"/>
</dbReference>
<dbReference type="InterPro" id="IPR044633">
    <property type="entry name" value="CstF1-like"/>
</dbReference>
<dbReference type="PRINTS" id="PR00320">
    <property type="entry name" value="GPROTEINBRPT"/>
</dbReference>
<keyword evidence="2 7" id="KW-0853">WD repeat</keyword>
<dbReference type="PANTHER" id="PTHR44133:SF2">
    <property type="entry name" value="CLEAVAGE STIMULATION FACTOR SUBUNIT 1"/>
    <property type="match status" value="1"/>
</dbReference>
<feature type="repeat" description="WD" evidence="7">
    <location>
        <begin position="399"/>
        <end position="431"/>
    </location>
</feature>
<comment type="subcellular location">
    <subcellularLocation>
        <location evidence="1">Nucleus</location>
    </subcellularLocation>
</comment>
<dbReference type="Gene3D" id="2.130.10.10">
    <property type="entry name" value="YVTN repeat-like/Quinoprotein amine dehydrogenase"/>
    <property type="match status" value="1"/>
</dbReference>
<dbReference type="PROSITE" id="PS50082">
    <property type="entry name" value="WD_REPEATS_2"/>
    <property type="match status" value="5"/>
</dbReference>
<reference evidence="9" key="1">
    <citation type="journal article" date="2016" name="Nature">
        <title>The genome of the seagrass Zostera marina reveals angiosperm adaptation to the sea.</title>
        <authorList>
            <person name="Olsen J.L."/>
            <person name="Rouze P."/>
            <person name="Verhelst B."/>
            <person name="Lin Y.-C."/>
            <person name="Bayer T."/>
            <person name="Collen J."/>
            <person name="Dattolo E."/>
            <person name="De Paoli E."/>
            <person name="Dittami S."/>
            <person name="Maumus F."/>
            <person name="Michel G."/>
            <person name="Kersting A."/>
            <person name="Lauritano C."/>
            <person name="Lohaus R."/>
            <person name="Toepel M."/>
            <person name="Tonon T."/>
            <person name="Vanneste K."/>
            <person name="Amirebrahimi M."/>
            <person name="Brakel J."/>
            <person name="Bostroem C."/>
            <person name="Chovatia M."/>
            <person name="Grimwood J."/>
            <person name="Jenkins J.W."/>
            <person name="Jueterbock A."/>
            <person name="Mraz A."/>
            <person name="Stam W.T."/>
            <person name="Tice H."/>
            <person name="Bornberg-Bauer E."/>
            <person name="Green P.J."/>
            <person name="Pearson G.A."/>
            <person name="Procaccini G."/>
            <person name="Duarte C.M."/>
            <person name="Schmutz J."/>
            <person name="Reusch T.B.H."/>
            <person name="Van de Peer Y."/>
        </authorList>
    </citation>
    <scope>NUCLEOTIDE SEQUENCE [LARGE SCALE GENOMIC DNA]</scope>
    <source>
        <strain evidence="9">cv. Finnish</strain>
    </source>
</reference>
<dbReference type="CDD" id="cd00200">
    <property type="entry name" value="WD40"/>
    <property type="match status" value="1"/>
</dbReference>
<dbReference type="InterPro" id="IPR036322">
    <property type="entry name" value="WD40_repeat_dom_sf"/>
</dbReference>
<evidence type="ECO:0000313" key="8">
    <source>
        <dbReference type="EMBL" id="KMZ70395.1"/>
    </source>
</evidence>
<dbReference type="InterPro" id="IPR020472">
    <property type="entry name" value="WD40_PAC1"/>
</dbReference>
<dbReference type="SUPFAM" id="SSF50978">
    <property type="entry name" value="WD40 repeat-like"/>
    <property type="match status" value="1"/>
</dbReference>
<dbReference type="PROSITE" id="PS50294">
    <property type="entry name" value="WD_REPEATS_REGION"/>
    <property type="match status" value="3"/>
</dbReference>
<dbReference type="InterPro" id="IPR015943">
    <property type="entry name" value="WD40/YVTN_repeat-like_dom_sf"/>
</dbReference>
<dbReference type="Pfam" id="PF00400">
    <property type="entry name" value="WD40"/>
    <property type="match status" value="6"/>
</dbReference>
<feature type="repeat" description="WD" evidence="7">
    <location>
        <begin position="274"/>
        <end position="308"/>
    </location>
</feature>
<dbReference type="InterPro" id="IPR019775">
    <property type="entry name" value="WD40_repeat_CS"/>
</dbReference>
<dbReference type="InterPro" id="IPR001680">
    <property type="entry name" value="WD40_rpt"/>
</dbReference>
<evidence type="ECO:0000313" key="9">
    <source>
        <dbReference type="Proteomes" id="UP000036987"/>
    </source>
</evidence>
<dbReference type="AlphaFoldDB" id="A0A0K9PQ69"/>
<keyword evidence="5" id="KW-0539">Nucleus</keyword>
<evidence type="ECO:0000256" key="7">
    <source>
        <dbReference type="PROSITE-ProRule" id="PRU00221"/>
    </source>
</evidence>
<comment type="caution">
    <text evidence="8">The sequence shown here is derived from an EMBL/GenBank/DDBJ whole genome shotgun (WGS) entry which is preliminary data.</text>
</comment>
<dbReference type="SMART" id="SM00320">
    <property type="entry name" value="WD40"/>
    <property type="match status" value="7"/>
</dbReference>
<dbReference type="OrthoDB" id="538223at2759"/>
<dbReference type="Proteomes" id="UP000036987">
    <property type="component" value="Unassembled WGS sequence"/>
</dbReference>
<dbReference type="PROSITE" id="PS00678">
    <property type="entry name" value="WD_REPEATS_1"/>
    <property type="match status" value="1"/>
</dbReference>
<feature type="repeat" description="WD" evidence="7">
    <location>
        <begin position="323"/>
        <end position="352"/>
    </location>
</feature>